<accession>T2GAW0</accession>
<name>T2GAW0_MEGG1</name>
<organism evidence="2 3">
    <name type="scientific">Megalodesulfovibrio gigas (strain ATCC 19364 / DSM 1382 / NCIMB 9332 / VKM B-1759)</name>
    <name type="common">Desulfovibrio gigas</name>
    <dbReference type="NCBI Taxonomy" id="1121448"/>
    <lineage>
        <taxon>Bacteria</taxon>
        <taxon>Pseudomonadati</taxon>
        <taxon>Thermodesulfobacteriota</taxon>
        <taxon>Desulfovibrionia</taxon>
        <taxon>Desulfovibrionales</taxon>
        <taxon>Desulfovibrionaceae</taxon>
        <taxon>Megalodesulfovibrio</taxon>
    </lineage>
</organism>
<dbReference type="Proteomes" id="UP000016587">
    <property type="component" value="Chromosome"/>
</dbReference>
<dbReference type="EMBL" id="CP006585">
    <property type="protein sequence ID" value="AGW13042.1"/>
    <property type="molecule type" value="Genomic_DNA"/>
</dbReference>
<dbReference type="AlphaFoldDB" id="T2GAW0"/>
<feature type="chain" id="PRO_5004588200" evidence="1">
    <location>
        <begin position="19"/>
        <end position="117"/>
    </location>
</feature>
<reference evidence="2 3" key="1">
    <citation type="journal article" date="2013" name="J. Bacteriol.">
        <title>Roles of HynAB and Ech, the only two hydrogenases found in the model sulfate reducer Desulfovibrio gigas.</title>
        <authorList>
            <person name="Morais-Silva F.O."/>
            <person name="Santos C.I."/>
            <person name="Rodrigues R."/>
            <person name="Pereira I.A."/>
            <person name="Rodrigues-Pousada C."/>
        </authorList>
    </citation>
    <scope>NUCLEOTIDE SEQUENCE [LARGE SCALE GENOMIC DNA]</scope>
    <source>
        <strain evidence="3">ATCC 19364 / DSM 1382 / NCIMB 9332 / VKM B-1759</strain>
    </source>
</reference>
<dbReference type="KEGG" id="dgg:DGI_1181"/>
<feature type="signal peptide" evidence="1">
    <location>
        <begin position="1"/>
        <end position="18"/>
    </location>
</feature>
<gene>
    <name evidence="2" type="ORF">DGI_1181</name>
</gene>
<protein>
    <submittedName>
        <fullName evidence="2">Uncharacterized protein</fullName>
    </submittedName>
</protein>
<keyword evidence="1" id="KW-0732">Signal</keyword>
<sequence length="117" mass="12543">MDLGQWIASASLSMAVLAAAIFPPHQGNDQQARANAAEMERVLVTCGNRQGDLRHPETTFCLQWWATAQGRQGPASMCSECIGACQGGDYITCRNACQSACGLEPVAEKTLVVEKSR</sequence>
<reference evidence="3" key="2">
    <citation type="submission" date="2013-07" db="EMBL/GenBank/DDBJ databases">
        <authorList>
            <person name="Morais-Silva F.O."/>
            <person name="Rezende A.M."/>
            <person name="Pimentel C."/>
            <person name="Resende D.M."/>
            <person name="Santos C.I."/>
            <person name="Clemente C."/>
            <person name="de Oliveira L.M."/>
            <person name="da Silva S.M."/>
            <person name="Costa D.A."/>
            <person name="Varela-Raposo A."/>
            <person name="Horacio E.C.A."/>
            <person name="Matos M."/>
            <person name="Flores O."/>
            <person name="Ruiz J.C."/>
            <person name="Rodrigues-Pousada C."/>
        </authorList>
    </citation>
    <scope>NUCLEOTIDE SEQUENCE [LARGE SCALE GENOMIC DNA]</scope>
    <source>
        <strain evidence="3">ATCC 19364 / DSM 1382 / NCIMB 9332 / VKM B-1759</strain>
    </source>
</reference>
<evidence type="ECO:0000256" key="1">
    <source>
        <dbReference type="SAM" id="SignalP"/>
    </source>
</evidence>
<evidence type="ECO:0000313" key="3">
    <source>
        <dbReference type="Proteomes" id="UP000016587"/>
    </source>
</evidence>
<dbReference type="HOGENOM" id="CLU_2080981_0_0_7"/>
<dbReference type="PATRIC" id="fig|1121448.10.peg.1176"/>
<keyword evidence="3" id="KW-1185">Reference proteome</keyword>
<proteinExistence type="predicted"/>
<evidence type="ECO:0000313" key="2">
    <source>
        <dbReference type="EMBL" id="AGW13042.1"/>
    </source>
</evidence>